<keyword evidence="5" id="KW-0963">Cytoplasm</keyword>
<evidence type="ECO:0000256" key="7">
    <source>
        <dbReference type="ARBA" id="ARBA00022816"/>
    </source>
</evidence>
<dbReference type="Proteomes" id="UP000823775">
    <property type="component" value="Unassembled WGS sequence"/>
</dbReference>
<evidence type="ECO:0000313" key="15">
    <source>
        <dbReference type="EMBL" id="MCD7453393.1"/>
    </source>
</evidence>
<evidence type="ECO:0000256" key="2">
    <source>
        <dbReference type="ARBA" id="ARBA00004496"/>
    </source>
</evidence>
<organism evidence="15 16">
    <name type="scientific">Datura stramonium</name>
    <name type="common">Jimsonweed</name>
    <name type="synonym">Common thornapple</name>
    <dbReference type="NCBI Taxonomy" id="4076"/>
    <lineage>
        <taxon>Eukaryota</taxon>
        <taxon>Viridiplantae</taxon>
        <taxon>Streptophyta</taxon>
        <taxon>Embryophyta</taxon>
        <taxon>Tracheophyta</taxon>
        <taxon>Spermatophyta</taxon>
        <taxon>Magnoliopsida</taxon>
        <taxon>eudicotyledons</taxon>
        <taxon>Gunneridae</taxon>
        <taxon>Pentapetalae</taxon>
        <taxon>asterids</taxon>
        <taxon>lamiids</taxon>
        <taxon>Solanales</taxon>
        <taxon>Solanaceae</taxon>
        <taxon>Solanoideae</taxon>
        <taxon>Datureae</taxon>
        <taxon>Datura</taxon>
    </lineage>
</organism>
<evidence type="ECO:0000256" key="10">
    <source>
        <dbReference type="ARBA" id="ARBA00023161"/>
    </source>
</evidence>
<keyword evidence="7" id="KW-0509">mRNA transport</keyword>
<reference evidence="15 16" key="1">
    <citation type="journal article" date="2021" name="BMC Genomics">
        <title>Datura genome reveals duplications of psychoactive alkaloid biosynthetic genes and high mutation rate following tissue culture.</title>
        <authorList>
            <person name="Rajewski A."/>
            <person name="Carter-House D."/>
            <person name="Stajich J."/>
            <person name="Litt A."/>
        </authorList>
    </citation>
    <scope>NUCLEOTIDE SEQUENCE [LARGE SCALE GENOMIC DNA]</scope>
    <source>
        <strain evidence="15">AR-01</strain>
    </source>
</reference>
<keyword evidence="6" id="KW-0507">mRNA processing</keyword>
<keyword evidence="4" id="KW-0813">Transport</keyword>
<evidence type="ECO:0000259" key="14">
    <source>
        <dbReference type="Pfam" id="PF09405"/>
    </source>
</evidence>
<evidence type="ECO:0000313" key="16">
    <source>
        <dbReference type="Proteomes" id="UP000823775"/>
    </source>
</evidence>
<proteinExistence type="inferred from homology"/>
<feature type="domain" description="Btz" evidence="14">
    <location>
        <begin position="30"/>
        <end position="67"/>
    </location>
</feature>
<keyword evidence="10" id="KW-0866">Nonsense-mediated mRNA decay</keyword>
<evidence type="ECO:0000256" key="12">
    <source>
        <dbReference type="ARBA" id="ARBA00023242"/>
    </source>
</evidence>
<dbReference type="EMBL" id="JACEIK010000250">
    <property type="protein sequence ID" value="MCD7453393.1"/>
    <property type="molecule type" value="Genomic_DNA"/>
</dbReference>
<dbReference type="PANTHER" id="PTHR46837:SF5">
    <property type="entry name" value="PROTEIN MLN51 HOMOLOG"/>
    <property type="match status" value="1"/>
</dbReference>
<comment type="similarity">
    <text evidence="3">Belongs to the CASC3 family.</text>
</comment>
<evidence type="ECO:0000256" key="11">
    <source>
        <dbReference type="ARBA" id="ARBA00023187"/>
    </source>
</evidence>
<evidence type="ECO:0000256" key="3">
    <source>
        <dbReference type="ARBA" id="ARBA00009548"/>
    </source>
</evidence>
<feature type="region of interest" description="Disordered" evidence="13">
    <location>
        <begin position="57"/>
        <end position="88"/>
    </location>
</feature>
<keyword evidence="12" id="KW-0539">Nucleus</keyword>
<evidence type="ECO:0000256" key="4">
    <source>
        <dbReference type="ARBA" id="ARBA00022448"/>
    </source>
</evidence>
<comment type="subcellular location">
    <subcellularLocation>
        <location evidence="2">Cytoplasm</location>
    </subcellularLocation>
    <subcellularLocation>
        <location evidence="1">Nucleus</location>
    </subcellularLocation>
</comment>
<keyword evidence="9" id="KW-0694">RNA-binding</keyword>
<dbReference type="InterPro" id="IPR044796">
    <property type="entry name" value="MLN51_plant"/>
</dbReference>
<evidence type="ECO:0000256" key="6">
    <source>
        <dbReference type="ARBA" id="ARBA00022664"/>
    </source>
</evidence>
<gene>
    <name evidence="15" type="ORF">HAX54_020808</name>
</gene>
<evidence type="ECO:0000256" key="13">
    <source>
        <dbReference type="SAM" id="MobiDB-lite"/>
    </source>
</evidence>
<feature type="compositionally biased region" description="Basic and acidic residues" evidence="13">
    <location>
        <begin position="57"/>
        <end position="69"/>
    </location>
</feature>
<evidence type="ECO:0000256" key="1">
    <source>
        <dbReference type="ARBA" id="ARBA00004123"/>
    </source>
</evidence>
<evidence type="ECO:0000256" key="8">
    <source>
        <dbReference type="ARBA" id="ARBA00022845"/>
    </source>
</evidence>
<comment type="caution">
    <text evidence="15">The sequence shown here is derived from an EMBL/GenBank/DDBJ whole genome shotgun (WGS) entry which is preliminary data.</text>
</comment>
<dbReference type="PANTHER" id="PTHR46837">
    <property type="entry name" value="PROTEIN MLN51 HOMOLOG"/>
    <property type="match status" value="1"/>
</dbReference>
<protein>
    <recommendedName>
        <fullName evidence="14">Btz domain-containing protein</fullName>
    </recommendedName>
</protein>
<keyword evidence="16" id="KW-1185">Reference proteome</keyword>
<name>A0ABS8S2T3_DATST</name>
<accession>A0ABS8S2T3</accession>
<sequence length="108" mass="12781">MSCCYKYYSIDDEHILILVFNFLARRTFGGRKLWESKDDRKWGHDKFEELSVEERHYEEGRRGSRGHDEVEVEGEGPSVKLGEDEDRKHTSMTAIRAAITARRFRIML</sequence>
<evidence type="ECO:0000256" key="9">
    <source>
        <dbReference type="ARBA" id="ARBA00022884"/>
    </source>
</evidence>
<dbReference type="InterPro" id="IPR018545">
    <property type="entry name" value="Btz_dom"/>
</dbReference>
<keyword evidence="8" id="KW-0810">Translation regulation</keyword>
<keyword evidence="11" id="KW-0508">mRNA splicing</keyword>
<evidence type="ECO:0000256" key="5">
    <source>
        <dbReference type="ARBA" id="ARBA00022490"/>
    </source>
</evidence>
<dbReference type="Pfam" id="PF09405">
    <property type="entry name" value="Btz"/>
    <property type="match status" value="1"/>
</dbReference>